<name>A0A166KMG5_9AGAM</name>
<evidence type="ECO:0000313" key="6">
    <source>
        <dbReference type="Proteomes" id="UP000076532"/>
    </source>
</evidence>
<dbReference type="GO" id="GO:0005739">
    <property type="term" value="C:mitochondrion"/>
    <property type="evidence" value="ECO:0007669"/>
    <property type="project" value="TreeGrafter"/>
</dbReference>
<dbReference type="GO" id="GO:0016887">
    <property type="term" value="F:ATP hydrolysis activity"/>
    <property type="evidence" value="ECO:0007669"/>
    <property type="project" value="InterPro"/>
</dbReference>
<feature type="region of interest" description="Disordered" evidence="4">
    <location>
        <begin position="628"/>
        <end position="647"/>
    </location>
</feature>
<evidence type="ECO:0000256" key="4">
    <source>
        <dbReference type="SAM" id="MobiDB-lite"/>
    </source>
</evidence>
<feature type="region of interest" description="Disordered" evidence="4">
    <location>
        <begin position="548"/>
        <end position="580"/>
    </location>
</feature>
<comment type="similarity">
    <text evidence="1">Belongs to the AFG1 ATPase family.</text>
</comment>
<dbReference type="NCBIfam" id="NF040713">
    <property type="entry name" value="ZapE"/>
    <property type="match status" value="1"/>
</dbReference>
<reference evidence="5 6" key="1">
    <citation type="journal article" date="2016" name="Mol. Biol. Evol.">
        <title>Comparative Genomics of Early-Diverging Mushroom-Forming Fungi Provides Insights into the Origins of Lignocellulose Decay Capabilities.</title>
        <authorList>
            <person name="Nagy L.G."/>
            <person name="Riley R."/>
            <person name="Tritt A."/>
            <person name="Adam C."/>
            <person name="Daum C."/>
            <person name="Floudas D."/>
            <person name="Sun H."/>
            <person name="Yadav J.S."/>
            <person name="Pangilinan J."/>
            <person name="Larsson K.H."/>
            <person name="Matsuura K."/>
            <person name="Barry K."/>
            <person name="Labutti K."/>
            <person name="Kuo R."/>
            <person name="Ohm R.A."/>
            <person name="Bhattacharya S.S."/>
            <person name="Shirouzu T."/>
            <person name="Yoshinaga Y."/>
            <person name="Martin F.M."/>
            <person name="Grigoriev I.V."/>
            <person name="Hibbett D.S."/>
        </authorList>
    </citation>
    <scope>NUCLEOTIDE SEQUENCE [LARGE SCALE GENOMIC DNA]</scope>
    <source>
        <strain evidence="5 6">CBS 109695</strain>
    </source>
</reference>
<dbReference type="Pfam" id="PF03969">
    <property type="entry name" value="AFG1_ATPase"/>
    <property type="match status" value="1"/>
</dbReference>
<sequence length="647" mass="72265">MSSHSSLGVGRRTLHDSASNLPQSTDLLERYRGLVALGKISFDEDQVRVVMQLRRLQKELIDYAPPSLALHHTHSEIQSREEPGKSSPWWVYSHLDEGASDERALVRVKGQAEELAELDSPKGLLLTGPPGSGKSFLVDMWFASLPTPYKVRKHYSQLVLEIYRAVWEETQRLMATVHSSSPATKMTQVPWNRAIRDQWRALVGSGALPPNWNWSRRPPYTSSGKYSPEPTIAFVVAKRLLLTHWLLVFDEVQLLDVSSANLLADVLSWFWRLGGVVVGTSNKVPEDLYQNGVSKERLEGFVTALKARCPTVEMTGAKDWRLETGGMGEGRTWFTTNQHVQFQEMLSSLTASHEPKPETLRVFGRPMEVPWASQGICKFTFAQVCHETIGPADYLTLASTYHTIVITHIPKLNFADKNQARRFISLIDALYEARCRILCMAECEPEGLFFPDTSPSLNPQDVDVMMAEAVSETQGAYRPNVSSYDAPSMGEAPVARVSSGPLDTLSIFSGQDEQFAFKRALSRLIEMTSPNYRLTAHWTPLPASLRKWEEPSEPPLPGSLQSLPPVPRTSTAPRTDNHFNHVDGDSDFAAEAAYAQRENHAPGVRPEAPRLGQEHVWGVRDDWGPGARVWGRGARAFSDSDPDSKSR</sequence>
<evidence type="ECO:0008006" key="7">
    <source>
        <dbReference type="Google" id="ProtNLM"/>
    </source>
</evidence>
<keyword evidence="2" id="KW-0547">Nucleotide-binding</keyword>
<dbReference type="Proteomes" id="UP000076532">
    <property type="component" value="Unassembled WGS sequence"/>
</dbReference>
<feature type="region of interest" description="Disordered" evidence="4">
    <location>
        <begin position="597"/>
        <end position="618"/>
    </location>
</feature>
<evidence type="ECO:0000256" key="1">
    <source>
        <dbReference type="ARBA" id="ARBA00010322"/>
    </source>
</evidence>
<gene>
    <name evidence="5" type="ORF">FIBSPDRAFT_739478</name>
</gene>
<dbReference type="OrthoDB" id="2193432at2759"/>
<dbReference type="EMBL" id="KV417542">
    <property type="protein sequence ID" value="KZP22057.1"/>
    <property type="molecule type" value="Genomic_DNA"/>
</dbReference>
<proteinExistence type="inferred from homology"/>
<dbReference type="GO" id="GO:0005524">
    <property type="term" value="F:ATP binding"/>
    <property type="evidence" value="ECO:0007669"/>
    <property type="project" value="UniProtKB-KW"/>
</dbReference>
<evidence type="ECO:0000256" key="2">
    <source>
        <dbReference type="ARBA" id="ARBA00022741"/>
    </source>
</evidence>
<dbReference type="PANTHER" id="PTHR12169:SF2">
    <property type="entry name" value="AFG1P"/>
    <property type="match status" value="1"/>
</dbReference>
<organism evidence="5 6">
    <name type="scientific">Athelia psychrophila</name>
    <dbReference type="NCBI Taxonomy" id="1759441"/>
    <lineage>
        <taxon>Eukaryota</taxon>
        <taxon>Fungi</taxon>
        <taxon>Dikarya</taxon>
        <taxon>Basidiomycota</taxon>
        <taxon>Agaricomycotina</taxon>
        <taxon>Agaricomycetes</taxon>
        <taxon>Agaricomycetidae</taxon>
        <taxon>Atheliales</taxon>
        <taxon>Atheliaceae</taxon>
        <taxon>Athelia</taxon>
    </lineage>
</organism>
<keyword evidence="6" id="KW-1185">Reference proteome</keyword>
<accession>A0A166KMG5</accession>
<dbReference type="InterPro" id="IPR005654">
    <property type="entry name" value="ATPase_AFG1-like"/>
</dbReference>
<protein>
    <recommendedName>
        <fullName evidence="7">AFG1-like ATPase</fullName>
    </recommendedName>
</protein>
<dbReference type="Gene3D" id="3.40.50.300">
    <property type="entry name" value="P-loop containing nucleotide triphosphate hydrolases"/>
    <property type="match status" value="1"/>
</dbReference>
<dbReference type="PANTHER" id="PTHR12169">
    <property type="entry name" value="ATPASE N2B"/>
    <property type="match status" value="1"/>
</dbReference>
<evidence type="ECO:0000313" key="5">
    <source>
        <dbReference type="EMBL" id="KZP22057.1"/>
    </source>
</evidence>
<evidence type="ECO:0000256" key="3">
    <source>
        <dbReference type="ARBA" id="ARBA00022840"/>
    </source>
</evidence>
<keyword evidence="3" id="KW-0067">ATP-binding</keyword>
<dbReference type="SUPFAM" id="SSF52540">
    <property type="entry name" value="P-loop containing nucleoside triphosphate hydrolases"/>
    <property type="match status" value="1"/>
</dbReference>
<dbReference type="AlphaFoldDB" id="A0A166KMG5"/>
<dbReference type="InterPro" id="IPR027417">
    <property type="entry name" value="P-loop_NTPase"/>
</dbReference>